<gene>
    <name evidence="2" type="ORF">JOC54_003167</name>
</gene>
<evidence type="ECO:0000313" key="3">
    <source>
        <dbReference type="Proteomes" id="UP001179280"/>
    </source>
</evidence>
<dbReference type="PROSITE" id="PS51257">
    <property type="entry name" value="PROKAR_LIPOPROTEIN"/>
    <property type="match status" value="1"/>
</dbReference>
<evidence type="ECO:0008006" key="4">
    <source>
        <dbReference type="Google" id="ProtNLM"/>
    </source>
</evidence>
<dbReference type="Proteomes" id="UP001179280">
    <property type="component" value="Unassembled WGS sequence"/>
</dbReference>
<reference evidence="2" key="1">
    <citation type="submission" date="2021-01" db="EMBL/GenBank/DDBJ databases">
        <title>Genomic Encyclopedia of Type Strains, Phase IV (KMG-IV): sequencing the most valuable type-strain genomes for metagenomic binning, comparative biology and taxonomic classification.</title>
        <authorList>
            <person name="Goeker M."/>
        </authorList>
    </citation>
    <scope>NUCLEOTIDE SEQUENCE</scope>
    <source>
        <strain evidence="2">DSM 21943</strain>
    </source>
</reference>
<keyword evidence="3" id="KW-1185">Reference proteome</keyword>
<protein>
    <recommendedName>
        <fullName evidence="4">Lipoprotein</fullName>
    </recommendedName>
</protein>
<organism evidence="2 3">
    <name type="scientific">Shouchella xiaoxiensis</name>
    <dbReference type="NCBI Taxonomy" id="766895"/>
    <lineage>
        <taxon>Bacteria</taxon>
        <taxon>Bacillati</taxon>
        <taxon>Bacillota</taxon>
        <taxon>Bacilli</taxon>
        <taxon>Bacillales</taxon>
        <taxon>Bacillaceae</taxon>
        <taxon>Shouchella</taxon>
    </lineage>
</organism>
<dbReference type="RefSeq" id="WP_204467186.1">
    <property type="nucleotide sequence ID" value="NZ_JAFBCV010000010.1"/>
</dbReference>
<comment type="caution">
    <text evidence="2">The sequence shown here is derived from an EMBL/GenBank/DDBJ whole genome shotgun (WGS) entry which is preliminary data.</text>
</comment>
<evidence type="ECO:0000256" key="1">
    <source>
        <dbReference type="SAM" id="SignalP"/>
    </source>
</evidence>
<feature type="chain" id="PRO_5045954145" description="Lipoprotein" evidence="1">
    <location>
        <begin position="24"/>
        <end position="191"/>
    </location>
</feature>
<dbReference type="EMBL" id="JAFBCV010000010">
    <property type="protein sequence ID" value="MBM7839887.1"/>
    <property type="molecule type" value="Genomic_DNA"/>
</dbReference>
<feature type="signal peptide" evidence="1">
    <location>
        <begin position="1"/>
        <end position="23"/>
    </location>
</feature>
<sequence>MKLLKIVVFCSLLGIVGGCSSSAQEISNADVMNALTSEEAPKIYDDENYVKDFIEDKNLDKVTEIDGYESETVWSMESNSDEAVHRFEFYLGKLDEEISPQEAYDFLLGFIPKEMYEHFVTGQEMKYEGSAEEVNYYINLQQEDLENPLEDIPNVLHLHIHMEGDHVLTARFGKSSPRRADVKEELEWDLN</sequence>
<name>A0ABS2SWH8_9BACI</name>
<keyword evidence="1" id="KW-0732">Signal</keyword>
<evidence type="ECO:0000313" key="2">
    <source>
        <dbReference type="EMBL" id="MBM7839887.1"/>
    </source>
</evidence>
<proteinExistence type="predicted"/>
<accession>A0ABS2SWH8</accession>